<feature type="site" description="Deprotonates C-terminal active site Cys" evidence="3">
    <location>
        <position position="25"/>
    </location>
</feature>
<dbReference type="AlphaFoldDB" id="A0A210R5I7"/>
<dbReference type="PRINTS" id="PR00421">
    <property type="entry name" value="THIOREDOXIN"/>
</dbReference>
<sequence>MKDVYNMEQFETILREAGNKLVVVDFKATWCGPCKAIGPVYKNMAENEEYKNVVFCTVDVDEAPEVAEEYEVEMMPAFMFFKNGKKIKEILGANKDKIKSFIEETM</sequence>
<evidence type="ECO:0000256" key="4">
    <source>
        <dbReference type="PIRSR" id="PIRSR000077-4"/>
    </source>
</evidence>
<accession>A0A210R5I7</accession>
<dbReference type="GO" id="GO:0015035">
    <property type="term" value="F:protein-disulfide reductase activity"/>
    <property type="evidence" value="ECO:0007669"/>
    <property type="project" value="InterPro"/>
</dbReference>
<dbReference type="PROSITE" id="PS51352">
    <property type="entry name" value="THIOREDOXIN_2"/>
    <property type="match status" value="1"/>
</dbReference>
<dbReference type="FunFam" id="3.40.30.10:FF:000245">
    <property type="entry name" value="Thioredoxin"/>
    <property type="match status" value="1"/>
</dbReference>
<feature type="disulfide bond" description="Redox-active" evidence="4">
    <location>
        <begin position="31"/>
        <end position="34"/>
    </location>
</feature>
<dbReference type="SUPFAM" id="SSF52833">
    <property type="entry name" value="Thioredoxin-like"/>
    <property type="match status" value="1"/>
</dbReference>
<dbReference type="Proteomes" id="UP000242188">
    <property type="component" value="Unassembled WGS sequence"/>
</dbReference>
<protein>
    <recommendedName>
        <fullName evidence="2">Thioredoxin</fullName>
    </recommendedName>
</protein>
<keyword evidence="7" id="KW-1185">Reference proteome</keyword>
<feature type="site" description="Contributes to redox potential value" evidence="3">
    <location>
        <position position="33"/>
    </location>
</feature>
<proteinExistence type="inferred from homology"/>
<keyword evidence="4" id="KW-0676">Redox-active center</keyword>
<dbReference type="InterPro" id="IPR005746">
    <property type="entry name" value="Thioredoxin"/>
</dbReference>
<evidence type="ECO:0000313" key="7">
    <source>
        <dbReference type="Proteomes" id="UP000242188"/>
    </source>
</evidence>
<dbReference type="STRING" id="6573.A0A210R5I7"/>
<evidence type="ECO:0000313" key="6">
    <source>
        <dbReference type="EMBL" id="OWF56299.1"/>
    </source>
</evidence>
<feature type="active site" description="Nucleophile" evidence="3">
    <location>
        <position position="34"/>
    </location>
</feature>
<dbReference type="Pfam" id="PF00085">
    <property type="entry name" value="Thioredoxin"/>
    <property type="match status" value="1"/>
</dbReference>
<dbReference type="Gene3D" id="3.40.30.10">
    <property type="entry name" value="Glutaredoxin"/>
    <property type="match status" value="1"/>
</dbReference>
<dbReference type="InterPro" id="IPR036249">
    <property type="entry name" value="Thioredoxin-like_sf"/>
</dbReference>
<feature type="site" description="Contributes to redox potential value" evidence="3">
    <location>
        <position position="32"/>
    </location>
</feature>
<dbReference type="CDD" id="cd02947">
    <property type="entry name" value="TRX_family"/>
    <property type="match status" value="1"/>
</dbReference>
<organism evidence="6 7">
    <name type="scientific">Mizuhopecten yessoensis</name>
    <name type="common">Japanese scallop</name>
    <name type="synonym">Patinopecten yessoensis</name>
    <dbReference type="NCBI Taxonomy" id="6573"/>
    <lineage>
        <taxon>Eukaryota</taxon>
        <taxon>Metazoa</taxon>
        <taxon>Spiralia</taxon>
        <taxon>Lophotrochozoa</taxon>
        <taxon>Mollusca</taxon>
        <taxon>Bivalvia</taxon>
        <taxon>Autobranchia</taxon>
        <taxon>Pteriomorphia</taxon>
        <taxon>Pectinida</taxon>
        <taxon>Pectinoidea</taxon>
        <taxon>Pectinidae</taxon>
        <taxon>Mizuhopecten</taxon>
    </lineage>
</organism>
<evidence type="ECO:0000256" key="1">
    <source>
        <dbReference type="ARBA" id="ARBA00023157"/>
    </source>
</evidence>
<dbReference type="OrthoDB" id="2121326at2759"/>
<evidence type="ECO:0000256" key="3">
    <source>
        <dbReference type="PIRSR" id="PIRSR000077-1"/>
    </source>
</evidence>
<keyword evidence="1 4" id="KW-1015">Disulfide bond</keyword>
<reference evidence="6 7" key="1">
    <citation type="journal article" date="2017" name="Nat. Ecol. Evol.">
        <title>Scallop genome provides insights into evolution of bilaterian karyotype and development.</title>
        <authorList>
            <person name="Wang S."/>
            <person name="Zhang J."/>
            <person name="Jiao W."/>
            <person name="Li J."/>
            <person name="Xun X."/>
            <person name="Sun Y."/>
            <person name="Guo X."/>
            <person name="Huan P."/>
            <person name="Dong B."/>
            <person name="Zhang L."/>
            <person name="Hu X."/>
            <person name="Sun X."/>
            <person name="Wang J."/>
            <person name="Zhao C."/>
            <person name="Wang Y."/>
            <person name="Wang D."/>
            <person name="Huang X."/>
            <person name="Wang R."/>
            <person name="Lv J."/>
            <person name="Li Y."/>
            <person name="Zhang Z."/>
            <person name="Liu B."/>
            <person name="Lu W."/>
            <person name="Hui Y."/>
            <person name="Liang J."/>
            <person name="Zhou Z."/>
            <person name="Hou R."/>
            <person name="Li X."/>
            <person name="Liu Y."/>
            <person name="Li H."/>
            <person name="Ning X."/>
            <person name="Lin Y."/>
            <person name="Zhao L."/>
            <person name="Xing Q."/>
            <person name="Dou J."/>
            <person name="Li Y."/>
            <person name="Mao J."/>
            <person name="Guo H."/>
            <person name="Dou H."/>
            <person name="Li T."/>
            <person name="Mu C."/>
            <person name="Jiang W."/>
            <person name="Fu Q."/>
            <person name="Fu X."/>
            <person name="Miao Y."/>
            <person name="Liu J."/>
            <person name="Yu Q."/>
            <person name="Li R."/>
            <person name="Liao H."/>
            <person name="Li X."/>
            <person name="Kong Y."/>
            <person name="Jiang Z."/>
            <person name="Chourrout D."/>
            <person name="Li R."/>
            <person name="Bao Z."/>
        </authorList>
    </citation>
    <scope>NUCLEOTIDE SEQUENCE [LARGE SCALE GENOMIC DNA]</scope>
    <source>
        <strain evidence="6 7">PY_sf001</strain>
    </source>
</reference>
<dbReference type="EMBL" id="NEDP02000216">
    <property type="protein sequence ID" value="OWF56299.1"/>
    <property type="molecule type" value="Genomic_DNA"/>
</dbReference>
<evidence type="ECO:0000259" key="5">
    <source>
        <dbReference type="PROSITE" id="PS51352"/>
    </source>
</evidence>
<comment type="similarity">
    <text evidence="2">Belongs to the thioredoxin family.</text>
</comment>
<name>A0A210R5I7_MIZYE</name>
<feature type="domain" description="Thioredoxin" evidence="5">
    <location>
        <begin position="1"/>
        <end position="106"/>
    </location>
</feature>
<dbReference type="PIRSF" id="PIRSF000077">
    <property type="entry name" value="Thioredoxin"/>
    <property type="match status" value="1"/>
</dbReference>
<comment type="caution">
    <text evidence="6">The sequence shown here is derived from an EMBL/GenBank/DDBJ whole genome shotgun (WGS) entry which is preliminary data.</text>
</comment>
<gene>
    <name evidence="6" type="ORF">KP79_PYT08256</name>
</gene>
<evidence type="ECO:0000256" key="2">
    <source>
        <dbReference type="PIRNR" id="PIRNR000077"/>
    </source>
</evidence>
<dbReference type="InterPro" id="IPR013766">
    <property type="entry name" value="Thioredoxin_domain"/>
</dbReference>
<feature type="active site" description="Nucleophile" evidence="3">
    <location>
        <position position="31"/>
    </location>
</feature>
<dbReference type="PANTHER" id="PTHR46115">
    <property type="entry name" value="THIOREDOXIN-LIKE PROTEIN 1"/>
    <property type="match status" value="1"/>
</dbReference>